<comment type="caution">
    <text evidence="1">The sequence shown here is derived from an EMBL/GenBank/DDBJ whole genome shotgun (WGS) entry which is preliminary data.</text>
</comment>
<gene>
    <name evidence="1" type="ORF">CEXT_158991</name>
</gene>
<sequence>MSICIVQKCLLVLHKIVKIAIVRLSDERRSHQTEITIGLSSLETVIYKIVNIVILIARLSDCRRSHQTEITIGLLSWEMWVSSAGAWRMIVSAVAVLVRKVEFIK</sequence>
<reference evidence="1 2" key="1">
    <citation type="submission" date="2021-06" db="EMBL/GenBank/DDBJ databases">
        <title>Caerostris extrusa draft genome.</title>
        <authorList>
            <person name="Kono N."/>
            <person name="Arakawa K."/>
        </authorList>
    </citation>
    <scope>NUCLEOTIDE SEQUENCE [LARGE SCALE GENOMIC DNA]</scope>
</reference>
<name>A0AAV4XNW9_CAEEX</name>
<keyword evidence="2" id="KW-1185">Reference proteome</keyword>
<dbReference type="Proteomes" id="UP001054945">
    <property type="component" value="Unassembled WGS sequence"/>
</dbReference>
<accession>A0AAV4XNW9</accession>
<organism evidence="1 2">
    <name type="scientific">Caerostris extrusa</name>
    <name type="common">Bark spider</name>
    <name type="synonym">Caerostris bankana</name>
    <dbReference type="NCBI Taxonomy" id="172846"/>
    <lineage>
        <taxon>Eukaryota</taxon>
        <taxon>Metazoa</taxon>
        <taxon>Ecdysozoa</taxon>
        <taxon>Arthropoda</taxon>
        <taxon>Chelicerata</taxon>
        <taxon>Arachnida</taxon>
        <taxon>Araneae</taxon>
        <taxon>Araneomorphae</taxon>
        <taxon>Entelegynae</taxon>
        <taxon>Araneoidea</taxon>
        <taxon>Araneidae</taxon>
        <taxon>Caerostris</taxon>
    </lineage>
</organism>
<protein>
    <submittedName>
        <fullName evidence="1">Uncharacterized protein</fullName>
    </submittedName>
</protein>
<dbReference type="AlphaFoldDB" id="A0AAV4XNW9"/>
<evidence type="ECO:0000313" key="1">
    <source>
        <dbReference type="EMBL" id="GIY96822.1"/>
    </source>
</evidence>
<proteinExistence type="predicted"/>
<evidence type="ECO:0000313" key="2">
    <source>
        <dbReference type="Proteomes" id="UP001054945"/>
    </source>
</evidence>
<dbReference type="EMBL" id="BPLR01018093">
    <property type="protein sequence ID" value="GIY96822.1"/>
    <property type="molecule type" value="Genomic_DNA"/>
</dbReference>